<dbReference type="GO" id="GO:0000801">
    <property type="term" value="C:central element"/>
    <property type="evidence" value="ECO:0007669"/>
    <property type="project" value="InterPro"/>
</dbReference>
<evidence type="ECO:0000313" key="3">
    <source>
        <dbReference type="Proteomes" id="UP001174909"/>
    </source>
</evidence>
<evidence type="ECO:0000313" key="2">
    <source>
        <dbReference type="EMBL" id="CAI8050151.1"/>
    </source>
</evidence>
<dbReference type="EMBL" id="CASHTH010003836">
    <property type="protein sequence ID" value="CAI8050151.1"/>
    <property type="molecule type" value="Genomic_DNA"/>
</dbReference>
<dbReference type="GO" id="GO:0007130">
    <property type="term" value="P:synaptonemal complex assembly"/>
    <property type="evidence" value="ECO:0007669"/>
    <property type="project" value="InterPro"/>
</dbReference>
<organism evidence="2 3">
    <name type="scientific">Geodia barretti</name>
    <name type="common">Barrett's horny sponge</name>
    <dbReference type="NCBI Taxonomy" id="519541"/>
    <lineage>
        <taxon>Eukaryota</taxon>
        <taxon>Metazoa</taxon>
        <taxon>Porifera</taxon>
        <taxon>Demospongiae</taxon>
        <taxon>Heteroscleromorpha</taxon>
        <taxon>Tetractinellida</taxon>
        <taxon>Astrophorina</taxon>
        <taxon>Geodiidae</taxon>
        <taxon>Geodia</taxon>
    </lineage>
</organism>
<dbReference type="InterPro" id="IPR034609">
    <property type="entry name" value="Syce2"/>
</dbReference>
<name>A0AA35TNI2_GEOBA</name>
<evidence type="ECO:0000256" key="1">
    <source>
        <dbReference type="SAM" id="MobiDB-lite"/>
    </source>
</evidence>
<feature type="compositionally biased region" description="Basic and acidic residues" evidence="1">
    <location>
        <begin position="1"/>
        <end position="21"/>
    </location>
</feature>
<protein>
    <submittedName>
        <fullName evidence="2">Uncharacterized protein</fullName>
    </submittedName>
</protein>
<proteinExistence type="predicted"/>
<dbReference type="PANTHER" id="PTHR28398:SF1">
    <property type="entry name" value="SYNAPTONEMAL COMPLEX CENTRAL ELEMENT PROTEIN 2"/>
    <property type="match status" value="1"/>
</dbReference>
<dbReference type="Proteomes" id="UP001174909">
    <property type="component" value="Unassembled WGS sequence"/>
</dbReference>
<feature type="non-terminal residue" evidence="2">
    <location>
        <position position="117"/>
    </location>
</feature>
<gene>
    <name evidence="2" type="ORF">GBAR_LOCUS27581</name>
</gene>
<feature type="region of interest" description="Disordered" evidence="1">
    <location>
        <begin position="1"/>
        <end position="33"/>
    </location>
</feature>
<reference evidence="2" key="1">
    <citation type="submission" date="2023-03" db="EMBL/GenBank/DDBJ databases">
        <authorList>
            <person name="Steffen K."/>
            <person name="Cardenas P."/>
        </authorList>
    </citation>
    <scope>NUCLEOTIDE SEQUENCE</scope>
</reference>
<sequence length="117" mass="13479">METMSEDRENEKQENSTEEPPKTIPSQCTETQQLTSRLMIEKSVEEMVSEINTKRTRDQVLLQNFKQDLEAWSGSAHAAIEAAVYDKTVKSSKVIDDKLTELFEALGRIRKLQEEME</sequence>
<dbReference type="PANTHER" id="PTHR28398">
    <property type="entry name" value="SYNAPTONEMAL COMPLEX CENTRAL ELEMENT PROTEIN 2"/>
    <property type="match status" value="1"/>
</dbReference>
<dbReference type="AlphaFoldDB" id="A0AA35TNI2"/>
<feature type="compositionally biased region" description="Polar residues" evidence="1">
    <location>
        <begin position="24"/>
        <end position="33"/>
    </location>
</feature>
<keyword evidence="3" id="KW-1185">Reference proteome</keyword>
<comment type="caution">
    <text evidence="2">The sequence shown here is derived from an EMBL/GenBank/DDBJ whole genome shotgun (WGS) entry which is preliminary data.</text>
</comment>
<accession>A0AA35TNI2</accession>